<feature type="non-terminal residue" evidence="1">
    <location>
        <position position="1"/>
    </location>
</feature>
<name>A0A383CBX0_9ZZZZ</name>
<proteinExistence type="predicted"/>
<evidence type="ECO:0000313" key="1">
    <source>
        <dbReference type="EMBL" id="SVE29549.1"/>
    </source>
</evidence>
<gene>
    <name evidence="1" type="ORF">METZ01_LOCUS482403</name>
</gene>
<dbReference type="AlphaFoldDB" id="A0A383CBX0"/>
<organism evidence="1">
    <name type="scientific">marine metagenome</name>
    <dbReference type="NCBI Taxonomy" id="408172"/>
    <lineage>
        <taxon>unclassified sequences</taxon>
        <taxon>metagenomes</taxon>
        <taxon>ecological metagenomes</taxon>
    </lineage>
</organism>
<reference evidence="1" key="1">
    <citation type="submission" date="2018-05" db="EMBL/GenBank/DDBJ databases">
        <authorList>
            <person name="Lanie J.A."/>
            <person name="Ng W.-L."/>
            <person name="Kazmierczak K.M."/>
            <person name="Andrzejewski T.M."/>
            <person name="Davidsen T.M."/>
            <person name="Wayne K.J."/>
            <person name="Tettelin H."/>
            <person name="Glass J.I."/>
            <person name="Rusch D."/>
            <person name="Podicherti R."/>
            <person name="Tsui H.-C.T."/>
            <person name="Winkler M.E."/>
        </authorList>
    </citation>
    <scope>NUCLEOTIDE SEQUENCE</scope>
</reference>
<dbReference type="EMBL" id="UINC01207461">
    <property type="protein sequence ID" value="SVE29549.1"/>
    <property type="molecule type" value="Genomic_DNA"/>
</dbReference>
<protein>
    <submittedName>
        <fullName evidence="1">Uncharacterized protein</fullName>
    </submittedName>
</protein>
<sequence>DTIQHLYEPRFADVDFDSVDELLIRYNLSKGDGYTQEMRIYKHGDTNDFCSASLFKTFAGDNGYADFMIDTIKTANQMSKDDEGWLASSQHEIITYTIENKIAKVLLTRKIPNINW</sequence>
<accession>A0A383CBX0</accession>